<dbReference type="EMBL" id="QPKB01000007">
    <property type="protein sequence ID" value="RWR88374.1"/>
    <property type="molecule type" value="Genomic_DNA"/>
</dbReference>
<sequence>MASTAQDSTKTPEKMDSQLHKAVREGKIELLTSIMEGKSPPDLTLCLTPQKNTALHIAVRFGHQNIVKKMIQLQPSLISQPNSKGDTPLHMAARAGHLSLTKLLTPTSEEGALSGELGSAALRMKNMDGSTAFHEALKRGHEKVALHLVSFDQRMCELARDVNLTGESPLYLAAEAGLEEVVTKMIDKGNFSSEGPQRQTPLHIAVIKGRLGVVKILVRRASYSIQEVDDFGKTALHYASTIGQYDEIETRREILILLLQAGPSLAYVSDKNGDYPLLIATTRGPFAAVKIILDHCPDSAELVDQKGHNALHRAVIKKNDGVLKYLINRPEFKKLINERDFDGNTPMHLAAMTNNNEIVKLLLQYEGINLAATNREGLTAMDICGYKMKQHTNRDELRIHGAVPGRHQWHEQLFLPLPPPPSPPSPPPPPERPIHGVSVHPSPLPLPPSLQGIKISSDMKSVVNTLSIVTALVATITFAAAFTVPGGYRNDGPYEGEPVFIRKVALKVFLFSDTLAFSSSMAATVLLVYASAMAEDGLLFKTVLRKVFLCIRSCSSCNDNCIYNWCVCIGAERKLVAGDYSYITGLCCPTLCCLMFNVEITKRYIRKGGQRGSWCLLCVVLCLMLKSRSDTTGKESKEGVGV</sequence>
<dbReference type="GO" id="GO:0005886">
    <property type="term" value="C:plasma membrane"/>
    <property type="evidence" value="ECO:0007669"/>
    <property type="project" value="TreeGrafter"/>
</dbReference>
<dbReference type="Gene3D" id="1.25.40.20">
    <property type="entry name" value="Ankyrin repeat-containing domain"/>
    <property type="match status" value="3"/>
</dbReference>
<evidence type="ECO:0000313" key="11">
    <source>
        <dbReference type="EMBL" id="RWR88374.1"/>
    </source>
</evidence>
<dbReference type="Pfam" id="PF12796">
    <property type="entry name" value="Ank_2"/>
    <property type="match status" value="3"/>
</dbReference>
<keyword evidence="5 7" id="KW-0040">ANK repeat</keyword>
<keyword evidence="6 9" id="KW-0472">Membrane</keyword>
<dbReference type="Pfam" id="PF13962">
    <property type="entry name" value="PGG"/>
    <property type="match status" value="1"/>
</dbReference>
<dbReference type="PROSITE" id="PS50297">
    <property type="entry name" value="ANK_REP_REGION"/>
    <property type="match status" value="4"/>
</dbReference>
<comment type="caution">
    <text evidence="11">The sequence shown here is derived from an EMBL/GenBank/DDBJ whole genome shotgun (WGS) entry which is preliminary data.</text>
</comment>
<dbReference type="Pfam" id="PF00023">
    <property type="entry name" value="Ank"/>
    <property type="match status" value="1"/>
</dbReference>
<evidence type="ECO:0000256" key="7">
    <source>
        <dbReference type="PROSITE-ProRule" id="PRU00023"/>
    </source>
</evidence>
<feature type="transmembrane region" description="Helical" evidence="9">
    <location>
        <begin position="580"/>
        <end position="600"/>
    </location>
</feature>
<dbReference type="SMART" id="SM00248">
    <property type="entry name" value="ANK"/>
    <property type="match status" value="10"/>
</dbReference>
<dbReference type="PROSITE" id="PS50088">
    <property type="entry name" value="ANK_REPEAT"/>
    <property type="match status" value="5"/>
</dbReference>
<keyword evidence="12" id="KW-1185">Reference proteome</keyword>
<feature type="repeat" description="ANK" evidence="7">
    <location>
        <begin position="342"/>
        <end position="364"/>
    </location>
</feature>
<keyword evidence="2 9" id="KW-0812">Transmembrane</keyword>
<evidence type="ECO:0000256" key="2">
    <source>
        <dbReference type="ARBA" id="ARBA00022692"/>
    </source>
</evidence>
<evidence type="ECO:0000313" key="12">
    <source>
        <dbReference type="Proteomes" id="UP000283530"/>
    </source>
</evidence>
<feature type="compositionally biased region" description="Pro residues" evidence="8">
    <location>
        <begin position="416"/>
        <end position="431"/>
    </location>
</feature>
<proteinExistence type="predicted"/>
<dbReference type="SUPFAM" id="SSF48403">
    <property type="entry name" value="Ankyrin repeat"/>
    <property type="match status" value="1"/>
</dbReference>
<evidence type="ECO:0000256" key="3">
    <source>
        <dbReference type="ARBA" id="ARBA00022737"/>
    </source>
</evidence>
<evidence type="ECO:0000256" key="8">
    <source>
        <dbReference type="SAM" id="MobiDB-lite"/>
    </source>
</evidence>
<feature type="repeat" description="ANK" evidence="7">
    <location>
        <begin position="231"/>
        <end position="270"/>
    </location>
</feature>
<dbReference type="AlphaFoldDB" id="A0A3S3NIQ0"/>
<dbReference type="STRING" id="337451.A0A3S3NIQ0"/>
<evidence type="ECO:0000259" key="10">
    <source>
        <dbReference type="Pfam" id="PF13962"/>
    </source>
</evidence>
<evidence type="ECO:0000256" key="4">
    <source>
        <dbReference type="ARBA" id="ARBA00022989"/>
    </source>
</evidence>
<dbReference type="PANTHER" id="PTHR24186:SF50">
    <property type="entry name" value="ANKYRIN REPEAT-CONTAINING PROTEIN ITN1-LIKE ISOFORM X1"/>
    <property type="match status" value="1"/>
</dbReference>
<name>A0A3S3NIQ0_9MAGN</name>
<organism evidence="11 12">
    <name type="scientific">Cinnamomum micranthum f. kanehirae</name>
    <dbReference type="NCBI Taxonomy" id="337451"/>
    <lineage>
        <taxon>Eukaryota</taxon>
        <taxon>Viridiplantae</taxon>
        <taxon>Streptophyta</taxon>
        <taxon>Embryophyta</taxon>
        <taxon>Tracheophyta</taxon>
        <taxon>Spermatophyta</taxon>
        <taxon>Magnoliopsida</taxon>
        <taxon>Magnoliidae</taxon>
        <taxon>Laurales</taxon>
        <taxon>Lauraceae</taxon>
        <taxon>Cinnamomum</taxon>
    </lineage>
</organism>
<dbReference type="InterPro" id="IPR026961">
    <property type="entry name" value="PGG_dom"/>
</dbReference>
<dbReference type="OrthoDB" id="598775at2759"/>
<feature type="transmembrane region" description="Helical" evidence="9">
    <location>
        <begin position="466"/>
        <end position="488"/>
    </location>
</feature>
<dbReference type="Proteomes" id="UP000283530">
    <property type="component" value="Unassembled WGS sequence"/>
</dbReference>
<keyword evidence="4 9" id="KW-1133">Transmembrane helix</keyword>
<reference evidence="11 12" key="1">
    <citation type="journal article" date="2019" name="Nat. Plants">
        <title>Stout camphor tree genome fills gaps in understanding of flowering plant genome evolution.</title>
        <authorList>
            <person name="Chaw S.M."/>
            <person name="Liu Y.C."/>
            <person name="Wu Y.W."/>
            <person name="Wang H.Y."/>
            <person name="Lin C.I."/>
            <person name="Wu C.S."/>
            <person name="Ke H.M."/>
            <person name="Chang L.Y."/>
            <person name="Hsu C.Y."/>
            <person name="Yang H.T."/>
            <person name="Sudianto E."/>
            <person name="Hsu M.H."/>
            <person name="Wu K.P."/>
            <person name="Wang L.N."/>
            <person name="Leebens-Mack J.H."/>
            <person name="Tsai I.J."/>
        </authorList>
    </citation>
    <scope>NUCLEOTIDE SEQUENCE [LARGE SCALE GENOMIC DNA]</scope>
    <source>
        <strain evidence="12">cv. Chaw 1501</strain>
        <tissue evidence="11">Young leaves</tissue>
    </source>
</reference>
<evidence type="ECO:0000256" key="9">
    <source>
        <dbReference type="SAM" id="Phobius"/>
    </source>
</evidence>
<feature type="repeat" description="ANK" evidence="7">
    <location>
        <begin position="165"/>
        <end position="189"/>
    </location>
</feature>
<evidence type="ECO:0000256" key="6">
    <source>
        <dbReference type="ARBA" id="ARBA00023136"/>
    </source>
</evidence>
<comment type="subcellular location">
    <subcellularLocation>
        <location evidence="1">Membrane</location>
        <topology evidence="1">Multi-pass membrane protein</topology>
    </subcellularLocation>
</comment>
<feature type="domain" description="PGG" evidence="10">
    <location>
        <begin position="458"/>
        <end position="533"/>
    </location>
</feature>
<feature type="transmembrane region" description="Helical" evidence="9">
    <location>
        <begin position="508"/>
        <end position="530"/>
    </location>
</feature>
<keyword evidence="3" id="KW-0677">Repeat</keyword>
<feature type="repeat" description="ANK" evidence="7">
    <location>
        <begin position="197"/>
        <end position="222"/>
    </location>
</feature>
<gene>
    <name evidence="11" type="ORF">CKAN_01738000</name>
</gene>
<accession>A0A3S3NIQ0</accession>
<dbReference type="PANTHER" id="PTHR24186">
    <property type="entry name" value="PROTEIN PHOSPHATASE 1 REGULATORY SUBUNIT"/>
    <property type="match status" value="1"/>
</dbReference>
<dbReference type="InterPro" id="IPR002110">
    <property type="entry name" value="Ankyrin_rpt"/>
</dbReference>
<protein>
    <submittedName>
        <fullName evidence="11">Ankyrin repeat-containing-like protein</fullName>
    </submittedName>
</protein>
<dbReference type="InterPro" id="IPR036770">
    <property type="entry name" value="Ankyrin_rpt-contain_sf"/>
</dbReference>
<feature type="repeat" description="ANK" evidence="7">
    <location>
        <begin position="84"/>
        <end position="104"/>
    </location>
</feature>
<evidence type="ECO:0000256" key="1">
    <source>
        <dbReference type="ARBA" id="ARBA00004141"/>
    </source>
</evidence>
<evidence type="ECO:0000256" key="5">
    <source>
        <dbReference type="ARBA" id="ARBA00023043"/>
    </source>
</evidence>
<feature type="region of interest" description="Disordered" evidence="8">
    <location>
        <begin position="412"/>
        <end position="441"/>
    </location>
</feature>